<accession>A0A418X106</accession>
<keyword evidence="2 4" id="KW-0472">Membrane</keyword>
<keyword evidence="8" id="KW-1185">Reference proteome</keyword>
<evidence type="ECO:0000256" key="4">
    <source>
        <dbReference type="PROSITE-ProRule" id="PRU00473"/>
    </source>
</evidence>
<evidence type="ECO:0000313" key="7">
    <source>
        <dbReference type="EMBL" id="RJG06132.1"/>
    </source>
</evidence>
<dbReference type="InterPro" id="IPR006665">
    <property type="entry name" value="OmpA-like"/>
</dbReference>
<dbReference type="InterPro" id="IPR054121">
    <property type="entry name" value="ArfA_BON-like"/>
</dbReference>
<sequence length="264" mass="28004">MNTPSLFSSIVLCGALTAATSTVTHAASTQVSIPPDRVVISGAVPDESTKAALLARLQEVYGTGQVIDQMTVGGVIAPPNWSTHVPKLIGQNLKSIGKGQLVIEGTTITMRGEVGNEATRQSIASEFSNVLSPGYVIKNALRVTAASQALLDQTLANRVIEFEHGSALLTEPGKRILDEMSEALRNMNAKKIEVIGHTDNRGDPALNHALSRSRADSVKTYLVAKGIPSALVATSGMGSDQPVVPNTTDEGRKRNRRIEFRVGQ</sequence>
<comment type="subcellular location">
    <subcellularLocation>
        <location evidence="1">Cell outer membrane</location>
    </subcellularLocation>
</comment>
<keyword evidence="3" id="KW-0998">Cell outer membrane</keyword>
<dbReference type="Proteomes" id="UP000285190">
    <property type="component" value="Unassembled WGS sequence"/>
</dbReference>
<reference evidence="7 8" key="1">
    <citation type="submission" date="2018-09" db="EMBL/GenBank/DDBJ databases">
        <authorList>
            <person name="Zhu H."/>
        </authorList>
    </citation>
    <scope>NUCLEOTIDE SEQUENCE [LARGE SCALE GENOMIC DNA]</scope>
    <source>
        <strain evidence="7 8">K2R10-39</strain>
    </source>
</reference>
<dbReference type="InterPro" id="IPR050330">
    <property type="entry name" value="Bact_OuterMem_StrucFunc"/>
</dbReference>
<protein>
    <submittedName>
        <fullName evidence="7">OmpA family protein</fullName>
    </submittedName>
</protein>
<dbReference type="PROSITE" id="PS51123">
    <property type="entry name" value="OMPA_2"/>
    <property type="match status" value="1"/>
</dbReference>
<dbReference type="SUPFAM" id="SSF103088">
    <property type="entry name" value="OmpA-like"/>
    <property type="match status" value="1"/>
</dbReference>
<evidence type="ECO:0000256" key="5">
    <source>
        <dbReference type="SAM" id="SignalP"/>
    </source>
</evidence>
<dbReference type="EMBL" id="QYUN01000002">
    <property type="protein sequence ID" value="RJG06132.1"/>
    <property type="molecule type" value="Genomic_DNA"/>
</dbReference>
<organism evidence="7 8">
    <name type="scientific">Noviherbaspirillum cavernae</name>
    <dbReference type="NCBI Taxonomy" id="2320862"/>
    <lineage>
        <taxon>Bacteria</taxon>
        <taxon>Pseudomonadati</taxon>
        <taxon>Pseudomonadota</taxon>
        <taxon>Betaproteobacteria</taxon>
        <taxon>Burkholderiales</taxon>
        <taxon>Oxalobacteraceae</taxon>
        <taxon>Noviherbaspirillum</taxon>
    </lineage>
</organism>
<feature type="domain" description="OmpA-like" evidence="6">
    <location>
        <begin position="149"/>
        <end position="264"/>
    </location>
</feature>
<dbReference type="InterPro" id="IPR006664">
    <property type="entry name" value="OMP_bac"/>
</dbReference>
<evidence type="ECO:0000259" key="6">
    <source>
        <dbReference type="PROSITE" id="PS51123"/>
    </source>
</evidence>
<dbReference type="PANTHER" id="PTHR30329">
    <property type="entry name" value="STATOR ELEMENT OF FLAGELLAR MOTOR COMPLEX"/>
    <property type="match status" value="1"/>
</dbReference>
<dbReference type="OrthoDB" id="9782229at2"/>
<dbReference type="Pfam" id="PF21923">
    <property type="entry name" value="BON_like"/>
    <property type="match status" value="1"/>
</dbReference>
<dbReference type="RefSeq" id="WP_119738431.1">
    <property type="nucleotide sequence ID" value="NZ_QYUN01000002.1"/>
</dbReference>
<evidence type="ECO:0000256" key="2">
    <source>
        <dbReference type="ARBA" id="ARBA00023136"/>
    </source>
</evidence>
<dbReference type="InterPro" id="IPR036737">
    <property type="entry name" value="OmpA-like_sf"/>
</dbReference>
<dbReference type="Gene3D" id="3.40.1520.20">
    <property type="match status" value="1"/>
</dbReference>
<dbReference type="CDD" id="cd07185">
    <property type="entry name" value="OmpA_C-like"/>
    <property type="match status" value="1"/>
</dbReference>
<comment type="caution">
    <text evidence="7">The sequence shown here is derived from an EMBL/GenBank/DDBJ whole genome shotgun (WGS) entry which is preliminary data.</text>
</comment>
<dbReference type="Pfam" id="PF00691">
    <property type="entry name" value="OmpA"/>
    <property type="match status" value="1"/>
</dbReference>
<dbReference type="GO" id="GO:0009279">
    <property type="term" value="C:cell outer membrane"/>
    <property type="evidence" value="ECO:0007669"/>
    <property type="project" value="UniProtKB-SubCell"/>
</dbReference>
<dbReference type="Gene3D" id="3.30.1330.60">
    <property type="entry name" value="OmpA-like domain"/>
    <property type="match status" value="1"/>
</dbReference>
<feature type="chain" id="PRO_5019274514" evidence="5">
    <location>
        <begin position="27"/>
        <end position="264"/>
    </location>
</feature>
<feature type="signal peptide" evidence="5">
    <location>
        <begin position="1"/>
        <end position="26"/>
    </location>
</feature>
<evidence type="ECO:0000313" key="8">
    <source>
        <dbReference type="Proteomes" id="UP000285190"/>
    </source>
</evidence>
<keyword evidence="5" id="KW-0732">Signal</keyword>
<evidence type="ECO:0000256" key="1">
    <source>
        <dbReference type="ARBA" id="ARBA00004442"/>
    </source>
</evidence>
<dbReference type="PANTHER" id="PTHR30329:SF21">
    <property type="entry name" value="LIPOPROTEIN YIAD-RELATED"/>
    <property type="match status" value="1"/>
</dbReference>
<proteinExistence type="predicted"/>
<dbReference type="PRINTS" id="PR01021">
    <property type="entry name" value="OMPADOMAIN"/>
</dbReference>
<dbReference type="AlphaFoldDB" id="A0A418X106"/>
<gene>
    <name evidence="7" type="ORF">D3870_09055</name>
</gene>
<evidence type="ECO:0000256" key="3">
    <source>
        <dbReference type="ARBA" id="ARBA00023237"/>
    </source>
</evidence>
<name>A0A418X106_9BURK</name>